<dbReference type="GO" id="GO:0000160">
    <property type="term" value="P:phosphorelay signal transduction system"/>
    <property type="evidence" value="ECO:0007669"/>
    <property type="project" value="UniProtKB-KW"/>
</dbReference>
<comment type="catalytic activity">
    <reaction evidence="1">
        <text>ATP + protein L-histidine = ADP + protein N-phospho-L-histidine.</text>
        <dbReference type="EC" id="2.7.13.3"/>
    </reaction>
</comment>
<dbReference type="InterPro" id="IPR003594">
    <property type="entry name" value="HATPase_dom"/>
</dbReference>
<dbReference type="PANTHER" id="PTHR43065">
    <property type="entry name" value="SENSOR HISTIDINE KINASE"/>
    <property type="match status" value="1"/>
</dbReference>
<keyword evidence="6 10" id="KW-0418">Kinase</keyword>
<evidence type="ECO:0000256" key="4">
    <source>
        <dbReference type="ARBA" id="ARBA00022679"/>
    </source>
</evidence>
<feature type="domain" description="Histidine kinase" evidence="9">
    <location>
        <begin position="1"/>
        <end position="106"/>
    </location>
</feature>
<dbReference type="Pfam" id="PF02518">
    <property type="entry name" value="HATPase_c"/>
    <property type="match status" value="1"/>
</dbReference>
<name>A0A1M6HIJ8_9FIRM</name>
<sequence>MKELSLHILDIIQNSISAKASLITIFIEEDDVKDRLSIEITDNGVGMDEEMLEKVADPFVTTRKSRRVGLGISLFKAAAESCEGSFTIQSIKGKGTTVIALFQKSHIDRVPLGNMAETIAACIHGNEEIEYFYKHVYNGNTFIFDTKEIKQILGEVPITSVDVISWIKEHIQEGLNELYIKS</sequence>
<dbReference type="SMART" id="SM00387">
    <property type="entry name" value="HATPase_c"/>
    <property type="match status" value="1"/>
</dbReference>
<organism evidence="10 11">
    <name type="scientific">Geosporobacter subterraneus DSM 17957</name>
    <dbReference type="NCBI Taxonomy" id="1121919"/>
    <lineage>
        <taxon>Bacteria</taxon>
        <taxon>Bacillati</taxon>
        <taxon>Bacillota</taxon>
        <taxon>Clostridia</taxon>
        <taxon>Peptostreptococcales</taxon>
        <taxon>Thermotaleaceae</taxon>
        <taxon>Geosporobacter</taxon>
    </lineage>
</organism>
<dbReference type="SUPFAM" id="SSF55874">
    <property type="entry name" value="ATPase domain of HSP90 chaperone/DNA topoisomerase II/histidine kinase"/>
    <property type="match status" value="1"/>
</dbReference>
<evidence type="ECO:0000256" key="3">
    <source>
        <dbReference type="ARBA" id="ARBA00022553"/>
    </source>
</evidence>
<keyword evidence="4" id="KW-0808">Transferase</keyword>
<dbReference type="OrthoDB" id="9797586at2"/>
<evidence type="ECO:0000259" key="9">
    <source>
        <dbReference type="PROSITE" id="PS50109"/>
    </source>
</evidence>
<dbReference type="RefSeq" id="WP_110940734.1">
    <property type="nucleotide sequence ID" value="NZ_FQZV01000017.1"/>
</dbReference>
<reference evidence="11" key="1">
    <citation type="submission" date="2016-11" db="EMBL/GenBank/DDBJ databases">
        <authorList>
            <person name="Varghese N."/>
            <person name="Submissions S."/>
        </authorList>
    </citation>
    <scope>NUCLEOTIDE SEQUENCE [LARGE SCALE GENOMIC DNA]</scope>
    <source>
        <strain evidence="11">DSM 17957</strain>
    </source>
</reference>
<evidence type="ECO:0000313" key="11">
    <source>
        <dbReference type="Proteomes" id="UP000184536"/>
    </source>
</evidence>
<dbReference type="InterPro" id="IPR005467">
    <property type="entry name" value="His_kinase_dom"/>
</dbReference>
<dbReference type="GO" id="GO:0004673">
    <property type="term" value="F:protein histidine kinase activity"/>
    <property type="evidence" value="ECO:0007669"/>
    <property type="project" value="UniProtKB-EC"/>
</dbReference>
<keyword evidence="5" id="KW-0547">Nucleotide-binding</keyword>
<dbReference type="InterPro" id="IPR036890">
    <property type="entry name" value="HATPase_C_sf"/>
</dbReference>
<dbReference type="Proteomes" id="UP000184536">
    <property type="component" value="Unassembled WGS sequence"/>
</dbReference>
<dbReference type="EMBL" id="FQZV01000017">
    <property type="protein sequence ID" value="SHJ22025.1"/>
    <property type="molecule type" value="Genomic_DNA"/>
</dbReference>
<evidence type="ECO:0000256" key="6">
    <source>
        <dbReference type="ARBA" id="ARBA00022777"/>
    </source>
</evidence>
<evidence type="ECO:0000256" key="5">
    <source>
        <dbReference type="ARBA" id="ARBA00022741"/>
    </source>
</evidence>
<dbReference type="InterPro" id="IPR004358">
    <property type="entry name" value="Sig_transdc_His_kin-like_C"/>
</dbReference>
<keyword evidence="7" id="KW-0067">ATP-binding</keyword>
<evidence type="ECO:0000256" key="1">
    <source>
        <dbReference type="ARBA" id="ARBA00000085"/>
    </source>
</evidence>
<keyword evidence="11" id="KW-1185">Reference proteome</keyword>
<evidence type="ECO:0000256" key="7">
    <source>
        <dbReference type="ARBA" id="ARBA00022840"/>
    </source>
</evidence>
<evidence type="ECO:0000313" key="10">
    <source>
        <dbReference type="EMBL" id="SHJ22025.1"/>
    </source>
</evidence>
<dbReference type="Gene3D" id="3.30.565.10">
    <property type="entry name" value="Histidine kinase-like ATPase, C-terminal domain"/>
    <property type="match status" value="1"/>
</dbReference>
<dbReference type="PROSITE" id="PS50109">
    <property type="entry name" value="HIS_KIN"/>
    <property type="match status" value="1"/>
</dbReference>
<protein>
    <recommendedName>
        <fullName evidence="2">histidine kinase</fullName>
        <ecNumber evidence="2">2.7.13.3</ecNumber>
    </recommendedName>
</protein>
<evidence type="ECO:0000256" key="2">
    <source>
        <dbReference type="ARBA" id="ARBA00012438"/>
    </source>
</evidence>
<accession>A0A1M6HIJ8</accession>
<proteinExistence type="predicted"/>
<dbReference type="PANTHER" id="PTHR43065:SF10">
    <property type="entry name" value="PEROXIDE STRESS-ACTIVATED HISTIDINE KINASE MAK3"/>
    <property type="match status" value="1"/>
</dbReference>
<dbReference type="STRING" id="1121919.SAMN02745975_01564"/>
<dbReference type="AlphaFoldDB" id="A0A1M6HIJ8"/>
<dbReference type="PRINTS" id="PR00344">
    <property type="entry name" value="BCTRLSENSOR"/>
</dbReference>
<dbReference type="EC" id="2.7.13.3" evidence="2"/>
<evidence type="ECO:0000256" key="8">
    <source>
        <dbReference type="ARBA" id="ARBA00023012"/>
    </source>
</evidence>
<gene>
    <name evidence="10" type="ORF">SAMN02745975_01564</name>
</gene>
<keyword evidence="3" id="KW-0597">Phosphoprotein</keyword>
<dbReference type="GO" id="GO:0005524">
    <property type="term" value="F:ATP binding"/>
    <property type="evidence" value="ECO:0007669"/>
    <property type="project" value="UniProtKB-KW"/>
</dbReference>
<keyword evidence="8" id="KW-0902">Two-component regulatory system</keyword>